<reference evidence="6 7" key="1">
    <citation type="journal article" date="2016" name="G3 (Bethesda)">
        <title>First Draft Assembly and Annotation of the Genome of a California Endemic Oak Quercus lobata Nee (Fagaceae).</title>
        <authorList>
            <person name="Sork V.L."/>
            <person name="Fitz-Gibbon S.T."/>
            <person name="Puiu D."/>
            <person name="Crepeau M."/>
            <person name="Gugger P.F."/>
            <person name="Sherman R."/>
            <person name="Stevens K."/>
            <person name="Langley C.H."/>
            <person name="Pellegrini M."/>
            <person name="Salzberg S.L."/>
        </authorList>
    </citation>
    <scope>NUCLEOTIDE SEQUENCE [LARGE SCALE GENOMIC DNA]</scope>
    <source>
        <strain evidence="6 7">cv. SW786</strain>
    </source>
</reference>
<feature type="domain" description="Reverse transcriptase zinc-binding" evidence="4">
    <location>
        <begin position="269"/>
        <end position="353"/>
    </location>
</feature>
<accession>A0A7N2LQE6</accession>
<evidence type="ECO:0000256" key="1">
    <source>
        <dbReference type="ARBA" id="ARBA00004123"/>
    </source>
</evidence>
<evidence type="ECO:0000313" key="7">
    <source>
        <dbReference type="Proteomes" id="UP000594261"/>
    </source>
</evidence>
<evidence type="ECO:0000256" key="3">
    <source>
        <dbReference type="SAM" id="MobiDB-lite"/>
    </source>
</evidence>
<protein>
    <submittedName>
        <fullName evidence="6">Uncharacterized protein</fullName>
    </submittedName>
</protein>
<dbReference type="FunFam" id="1.10.246.20:FF:000003">
    <property type="entry name" value="Mediator of RNA polymerase II transcription subunit 15a"/>
    <property type="match status" value="1"/>
</dbReference>
<proteinExistence type="predicted"/>
<evidence type="ECO:0000313" key="6">
    <source>
        <dbReference type="EnsemblPlants" id="QL05p033135:mrna"/>
    </source>
</evidence>
<evidence type="ECO:0000259" key="4">
    <source>
        <dbReference type="Pfam" id="PF13966"/>
    </source>
</evidence>
<dbReference type="InterPro" id="IPR036047">
    <property type="entry name" value="F-box-like_dom_sf"/>
</dbReference>
<keyword evidence="2" id="KW-0539">Nucleus</keyword>
<feature type="compositionally biased region" description="Polar residues" evidence="3">
    <location>
        <begin position="544"/>
        <end position="601"/>
    </location>
</feature>
<dbReference type="Gramene" id="QL05p033135:mrna">
    <property type="protein sequence ID" value="QL05p033135:mrna"/>
    <property type="gene ID" value="QL05p033135"/>
</dbReference>
<dbReference type="PANTHER" id="PTHR33137:SF4">
    <property type="entry name" value="MEDIATOR OF RNA POLYMERASE II TRANSCRIPTION SUBUNIT 15A-RELATED"/>
    <property type="match status" value="1"/>
</dbReference>
<evidence type="ECO:0000256" key="2">
    <source>
        <dbReference type="ARBA" id="ARBA00023242"/>
    </source>
</evidence>
<feature type="region of interest" description="Disordered" evidence="3">
    <location>
        <begin position="544"/>
        <end position="607"/>
    </location>
</feature>
<feature type="domain" description="Mediator complex subunit 15 KIX" evidence="5">
    <location>
        <begin position="82"/>
        <end position="148"/>
    </location>
</feature>
<dbReference type="InterPro" id="IPR036546">
    <property type="entry name" value="MED15_KIX"/>
</dbReference>
<dbReference type="SUPFAM" id="SSF81383">
    <property type="entry name" value="F-box domain"/>
    <property type="match status" value="1"/>
</dbReference>
<dbReference type="AlphaFoldDB" id="A0A7N2LQE6"/>
<dbReference type="InParanoid" id="A0A7N2LQE6"/>
<dbReference type="Proteomes" id="UP000594261">
    <property type="component" value="Chromosome 5"/>
</dbReference>
<dbReference type="Gene3D" id="1.10.246.20">
    <property type="entry name" value="Coactivator CBP, KIX domain"/>
    <property type="match status" value="1"/>
</dbReference>
<evidence type="ECO:0000259" key="5">
    <source>
        <dbReference type="Pfam" id="PF16987"/>
    </source>
</evidence>
<dbReference type="InterPro" id="IPR036529">
    <property type="entry name" value="KIX_dom_sf"/>
</dbReference>
<sequence>MRTRRVRERVVEGKNMRVVKRRRDFTAERSRRNSSDIAGKRDLFDSLPDDLVISILCKLSPSVFANVLLTCRSLNGLGLNSLVKPDSRQGIVNKIMETLKRHLHVSGQEGLYVLGKFAIRFEEKIYTAATNQSDYLAKIFLKLLTLENWKVFRGTFFRGLLRGVSNILWWLGKRRIHGCGLWRSINEGWESFSKHLSFVVGEGTRIRFWHYRWIGDNTLKDLYPDLYVCSAVKDACISEVLWMPEGGTVRVWDLRSDTLCWRLKGDGNFDTRSYYHAIRGASNSLFPWKGVWKPKIPKRVAFFLWTAAHGRILTLDNLMLRGRSLATWCCMCCCDGESVDHLLLHCPVTHSLWTFMFQAFGCLMWIVWLERNRRSFEGNEKTLDELKVLCQPSLDYSTAQTGHANGAGWQEEVYQKIETMKDLYLPEINEMYQKIAAKLQQHYDSLPQQSTSDLLEKLKVFKIMLERIITFLQVSKNNISPGYKEKLGSYEKQIVNCIKAYCFKKPALQQGQLPAPHMQTMQQPPQLAQIQSHENQMNPQLQSMNLQGSVPTMPQNSMSSLQHNSVSLSGASTAQPNMMNSLQPGSNLDSGQGNSLSSLQPVTMGCH</sequence>
<comment type="subcellular location">
    <subcellularLocation>
        <location evidence="1">Nucleus</location>
    </subcellularLocation>
</comment>
<dbReference type="InterPro" id="IPR026960">
    <property type="entry name" value="RVT-Znf"/>
</dbReference>
<reference evidence="6" key="2">
    <citation type="submission" date="2021-01" db="UniProtKB">
        <authorList>
            <consortium name="EnsemblPlants"/>
        </authorList>
    </citation>
    <scope>IDENTIFICATION</scope>
</reference>
<dbReference type="GO" id="GO:0005634">
    <property type="term" value="C:nucleus"/>
    <property type="evidence" value="ECO:0007669"/>
    <property type="project" value="UniProtKB-SubCell"/>
</dbReference>
<organism evidence="6 7">
    <name type="scientific">Quercus lobata</name>
    <name type="common">Valley oak</name>
    <dbReference type="NCBI Taxonomy" id="97700"/>
    <lineage>
        <taxon>Eukaryota</taxon>
        <taxon>Viridiplantae</taxon>
        <taxon>Streptophyta</taxon>
        <taxon>Embryophyta</taxon>
        <taxon>Tracheophyta</taxon>
        <taxon>Spermatophyta</taxon>
        <taxon>Magnoliopsida</taxon>
        <taxon>eudicotyledons</taxon>
        <taxon>Gunneridae</taxon>
        <taxon>Pentapetalae</taxon>
        <taxon>rosids</taxon>
        <taxon>fabids</taxon>
        <taxon>Fagales</taxon>
        <taxon>Fagaceae</taxon>
        <taxon>Quercus</taxon>
    </lineage>
</organism>
<dbReference type="CDD" id="cd09917">
    <property type="entry name" value="F-box_SF"/>
    <property type="match status" value="1"/>
</dbReference>
<keyword evidence="7" id="KW-1185">Reference proteome</keyword>
<dbReference type="InterPro" id="IPR044661">
    <property type="entry name" value="MED15a/b/c-like"/>
</dbReference>
<dbReference type="EnsemblPlants" id="QL05p033135:mrna">
    <property type="protein sequence ID" value="QL05p033135:mrna"/>
    <property type="gene ID" value="QL05p033135"/>
</dbReference>
<dbReference type="PANTHER" id="PTHR33137">
    <property type="entry name" value="MEDIATOR OF RNA POLYMERASE II TRANSCRIPTION SUBUNIT 15A-RELATED"/>
    <property type="match status" value="1"/>
</dbReference>
<name>A0A7N2LQE6_QUELO</name>
<dbReference type="Pfam" id="PF13966">
    <property type="entry name" value="zf-RVT"/>
    <property type="match status" value="1"/>
</dbReference>
<dbReference type="EMBL" id="LRBV02000005">
    <property type="status" value="NOT_ANNOTATED_CDS"/>
    <property type="molecule type" value="Genomic_DNA"/>
</dbReference>
<dbReference type="GO" id="GO:0003713">
    <property type="term" value="F:transcription coactivator activity"/>
    <property type="evidence" value="ECO:0007669"/>
    <property type="project" value="InterPro"/>
</dbReference>
<dbReference type="Pfam" id="PF16987">
    <property type="entry name" value="KIX_2"/>
    <property type="match status" value="1"/>
</dbReference>
<dbReference type="GO" id="GO:0031490">
    <property type="term" value="F:chromatin DNA binding"/>
    <property type="evidence" value="ECO:0007669"/>
    <property type="project" value="InterPro"/>
</dbReference>